<protein>
    <submittedName>
        <fullName evidence="4">Uncharacterized protein</fullName>
    </submittedName>
</protein>
<accession>A0A4V6I7X9</accession>
<reference evidence="4 5" key="2">
    <citation type="journal article" date="2019" name="G3 (Bethesda)">
        <title>Hybrid Assembly of the Genome of the Entomopathogenic Nematode Steinernema carpocapsae Identifies the X-Chromosome.</title>
        <authorList>
            <person name="Serra L."/>
            <person name="Macchietto M."/>
            <person name="Macias-Munoz A."/>
            <person name="McGill C.J."/>
            <person name="Rodriguez I.M."/>
            <person name="Rodriguez B."/>
            <person name="Murad R."/>
            <person name="Mortazavi A."/>
        </authorList>
    </citation>
    <scope>NUCLEOTIDE SEQUENCE [LARGE SCALE GENOMIC DNA]</scope>
    <source>
        <strain evidence="4 5">ALL</strain>
    </source>
</reference>
<feature type="transmembrane region" description="Helical" evidence="2">
    <location>
        <begin position="284"/>
        <end position="309"/>
    </location>
</feature>
<evidence type="ECO:0000313" key="4">
    <source>
        <dbReference type="EMBL" id="TMS36823.1"/>
    </source>
</evidence>
<keyword evidence="2" id="KW-0812">Transmembrane</keyword>
<reference evidence="4 5" key="1">
    <citation type="journal article" date="2015" name="Genome Biol.">
        <title>Comparative genomics of Steinernema reveals deeply conserved gene regulatory networks.</title>
        <authorList>
            <person name="Dillman A.R."/>
            <person name="Macchietto M."/>
            <person name="Porter C.F."/>
            <person name="Rogers A."/>
            <person name="Williams B."/>
            <person name="Antoshechkin I."/>
            <person name="Lee M.M."/>
            <person name="Goodwin Z."/>
            <person name="Lu X."/>
            <person name="Lewis E.E."/>
            <person name="Goodrich-Blair H."/>
            <person name="Stock S.P."/>
            <person name="Adams B.J."/>
            <person name="Sternberg P.W."/>
            <person name="Mortazavi A."/>
        </authorList>
    </citation>
    <scope>NUCLEOTIDE SEQUENCE [LARGE SCALE GENOMIC DNA]</scope>
    <source>
        <strain evidence="4 5">ALL</strain>
    </source>
</reference>
<sequence length="325" mass="36079">MLLLFLALPVMSTHATDSENSGLCPMSHHTVCNLHVPQHACVCAMAKSAEDAAPQQSCNKVVEISNDEFEALSVTFKLDDEDDIDKFPEGRFRKEVSQSLDFEENNIFIFRVGCSKEGDKFFVQFGVLKDLVILHTTTLQPKATESSENQSQNPEEVDEDEEIAAVPSQNMKDSEEKEEASHGHPEDNASANDNDEDNEKKAEGEEILSAEDDGHEDSNYVADEVSNEDFGESSLHVVYKKHDFVKPGKLLSKIVEKNEIAGLTIDAVEKVENLIPIEGTTDNMLLILQATFLASFVVLTCVIGFFVAFRKKRSDYSDVLQKAQA</sequence>
<keyword evidence="3" id="KW-0732">Signal</keyword>
<keyword evidence="2" id="KW-0472">Membrane</keyword>
<dbReference type="EMBL" id="AZBU02000001">
    <property type="protein sequence ID" value="TMS36823.1"/>
    <property type="molecule type" value="Genomic_DNA"/>
</dbReference>
<dbReference type="Proteomes" id="UP000298663">
    <property type="component" value="Chromosome X"/>
</dbReference>
<evidence type="ECO:0000256" key="3">
    <source>
        <dbReference type="SAM" id="SignalP"/>
    </source>
</evidence>
<dbReference type="OrthoDB" id="5812721at2759"/>
<feature type="compositionally biased region" description="Basic and acidic residues" evidence="1">
    <location>
        <begin position="172"/>
        <end position="187"/>
    </location>
</feature>
<feature type="signal peptide" evidence="3">
    <location>
        <begin position="1"/>
        <end position="15"/>
    </location>
</feature>
<keyword evidence="2" id="KW-1133">Transmembrane helix</keyword>
<name>A0A4V6I7X9_STECR</name>
<keyword evidence="5" id="KW-1185">Reference proteome</keyword>
<organism evidence="4 5">
    <name type="scientific">Steinernema carpocapsae</name>
    <name type="common">Entomopathogenic nematode</name>
    <dbReference type="NCBI Taxonomy" id="34508"/>
    <lineage>
        <taxon>Eukaryota</taxon>
        <taxon>Metazoa</taxon>
        <taxon>Ecdysozoa</taxon>
        <taxon>Nematoda</taxon>
        <taxon>Chromadorea</taxon>
        <taxon>Rhabditida</taxon>
        <taxon>Tylenchina</taxon>
        <taxon>Panagrolaimomorpha</taxon>
        <taxon>Strongyloidoidea</taxon>
        <taxon>Steinernematidae</taxon>
        <taxon>Steinernema</taxon>
    </lineage>
</organism>
<dbReference type="EMBL" id="CM016762">
    <property type="protein sequence ID" value="TMS36823.1"/>
    <property type="molecule type" value="Genomic_DNA"/>
</dbReference>
<feature type="compositionally biased region" description="Acidic residues" evidence="1">
    <location>
        <begin position="205"/>
        <end position="215"/>
    </location>
</feature>
<evidence type="ECO:0000313" key="5">
    <source>
        <dbReference type="Proteomes" id="UP000298663"/>
    </source>
</evidence>
<proteinExistence type="predicted"/>
<feature type="region of interest" description="Disordered" evidence="1">
    <location>
        <begin position="141"/>
        <end position="219"/>
    </location>
</feature>
<evidence type="ECO:0000256" key="2">
    <source>
        <dbReference type="SAM" id="Phobius"/>
    </source>
</evidence>
<dbReference type="AlphaFoldDB" id="A0A4V6I7X9"/>
<comment type="caution">
    <text evidence="4">The sequence shown here is derived from an EMBL/GenBank/DDBJ whole genome shotgun (WGS) entry which is preliminary data.</text>
</comment>
<evidence type="ECO:0000256" key="1">
    <source>
        <dbReference type="SAM" id="MobiDB-lite"/>
    </source>
</evidence>
<feature type="chain" id="PRO_5020257495" evidence="3">
    <location>
        <begin position="16"/>
        <end position="325"/>
    </location>
</feature>
<gene>
    <name evidence="4" type="ORF">L596_003901</name>
</gene>